<accession>A0A2M4DD84</accession>
<evidence type="ECO:0000313" key="1">
    <source>
        <dbReference type="EMBL" id="MBW75495.1"/>
    </source>
</evidence>
<reference evidence="1" key="1">
    <citation type="submission" date="2018-01" db="EMBL/GenBank/DDBJ databases">
        <title>An insight into the sialome of Amazonian anophelines.</title>
        <authorList>
            <person name="Ribeiro J.M."/>
            <person name="Scarpassa V."/>
            <person name="Calvo E."/>
        </authorList>
    </citation>
    <scope>NUCLEOTIDE SEQUENCE</scope>
</reference>
<name>A0A2M4DD84_ANODA</name>
<dbReference type="AlphaFoldDB" id="A0A2M4DD84"/>
<proteinExistence type="predicted"/>
<protein>
    <submittedName>
        <fullName evidence="1">Putative secreted protein</fullName>
    </submittedName>
</protein>
<dbReference type="PROSITE" id="PS51257">
    <property type="entry name" value="PROKAR_LIPOPROTEIN"/>
    <property type="match status" value="1"/>
</dbReference>
<dbReference type="EMBL" id="GGFL01011317">
    <property type="protein sequence ID" value="MBW75495.1"/>
    <property type="molecule type" value="Transcribed_RNA"/>
</dbReference>
<organism evidence="1">
    <name type="scientific">Anopheles darlingi</name>
    <name type="common">Mosquito</name>
    <dbReference type="NCBI Taxonomy" id="43151"/>
    <lineage>
        <taxon>Eukaryota</taxon>
        <taxon>Metazoa</taxon>
        <taxon>Ecdysozoa</taxon>
        <taxon>Arthropoda</taxon>
        <taxon>Hexapoda</taxon>
        <taxon>Insecta</taxon>
        <taxon>Pterygota</taxon>
        <taxon>Neoptera</taxon>
        <taxon>Endopterygota</taxon>
        <taxon>Diptera</taxon>
        <taxon>Nematocera</taxon>
        <taxon>Culicoidea</taxon>
        <taxon>Culicidae</taxon>
        <taxon>Anophelinae</taxon>
        <taxon>Anopheles</taxon>
    </lineage>
</organism>
<sequence length="147" mass="16324">MKSRMSDSWLSVSFLGIVGVGAGCCCCVRVITLPAQLCNELCVHQQHGGESVRGSQSYQHQSVVFMAKREDYYQTSNSIPFHTHNYLISACYSLAGRDGGGLYKTRINMDSLRASRLFAHDVMSIIGNNRWREETTCHPAIAANSMQ</sequence>